<dbReference type="SUPFAM" id="SSF53756">
    <property type="entry name" value="UDP-Glycosyltransferase/glycogen phosphorylase"/>
    <property type="match status" value="1"/>
</dbReference>
<comment type="caution">
    <text evidence="3">The sequence shown here is derived from an EMBL/GenBank/DDBJ whole genome shotgun (WGS) entry which is preliminary data.</text>
</comment>
<protein>
    <recommendedName>
        <fullName evidence="5">Glycosyl transferase</fullName>
    </recommendedName>
</protein>
<dbReference type="STRING" id="1802596.A2Z11_00910"/>
<dbReference type="InterPro" id="IPR028098">
    <property type="entry name" value="Glyco_trans_4-like_N"/>
</dbReference>
<dbReference type="InterPro" id="IPR001296">
    <property type="entry name" value="Glyco_trans_1"/>
</dbReference>
<dbReference type="Pfam" id="PF13439">
    <property type="entry name" value="Glyco_transf_4"/>
    <property type="match status" value="1"/>
</dbReference>
<organism evidence="3 4">
    <name type="scientific">Candidatus Woykebacteria bacterium RBG_16_43_9</name>
    <dbReference type="NCBI Taxonomy" id="1802596"/>
    <lineage>
        <taxon>Bacteria</taxon>
        <taxon>Candidatus Woykeibacteriota</taxon>
    </lineage>
</organism>
<dbReference type="AlphaFoldDB" id="A0A1G1WH68"/>
<dbReference type="Pfam" id="PF00534">
    <property type="entry name" value="Glycos_transf_1"/>
    <property type="match status" value="1"/>
</dbReference>
<proteinExistence type="predicted"/>
<dbReference type="PANTHER" id="PTHR12526:SF595">
    <property type="entry name" value="BLL5217 PROTEIN"/>
    <property type="match status" value="1"/>
</dbReference>
<gene>
    <name evidence="3" type="ORF">A2Z11_00910</name>
</gene>
<evidence type="ECO:0000259" key="2">
    <source>
        <dbReference type="Pfam" id="PF13439"/>
    </source>
</evidence>
<dbReference type="Proteomes" id="UP000176389">
    <property type="component" value="Unassembled WGS sequence"/>
</dbReference>
<name>A0A1G1WH68_9BACT</name>
<evidence type="ECO:0000313" key="4">
    <source>
        <dbReference type="Proteomes" id="UP000176389"/>
    </source>
</evidence>
<dbReference type="EMBL" id="MHCS01000004">
    <property type="protein sequence ID" value="OGY27069.1"/>
    <property type="molecule type" value="Genomic_DNA"/>
</dbReference>
<accession>A0A1G1WH68</accession>
<evidence type="ECO:0008006" key="5">
    <source>
        <dbReference type="Google" id="ProtNLM"/>
    </source>
</evidence>
<feature type="domain" description="Glycosyl transferase family 1" evidence="1">
    <location>
        <begin position="166"/>
        <end position="306"/>
    </location>
</feature>
<dbReference type="Gene3D" id="3.40.50.2000">
    <property type="entry name" value="Glycogen Phosphorylase B"/>
    <property type="match status" value="2"/>
</dbReference>
<sequence length="358" mass="40731">MRIAQLSPLIERVPPRLYGGTERVVHYLTEELVKRGHEVTLFATGDSETSAKLVAGTSHPLRAMHTADEAAFTLLNVARAYKEAGLFDIIHNHLDYYSFSAAYFSPMPTVTTFHGAFNLENRNIFEEYRKLNFVSISDSQRKGGPKLNWLKTIYHGIPVEKFPYSNRHKNYLLFVGRISLEKGTHIAMDAAMALDMELIIAAKLDKLDVAYFNQYVAPRLSNGKIRWVGEVDDTERNKLMGEALCLLHTITWREPFGLTMIEAMATGCPVIAFNNGSVPEIIVNKKTGFIIDKEKEIIRAVKKIGTISRKECREHVEKNFNLKRMVDDYEKLYYEIINDQKTPQGTQTSRKARSKVPA</sequence>
<feature type="domain" description="Glycosyltransferase subfamily 4-like N-terminal" evidence="2">
    <location>
        <begin position="18"/>
        <end position="122"/>
    </location>
</feature>
<reference evidence="3 4" key="1">
    <citation type="journal article" date="2016" name="Nat. Commun.">
        <title>Thousands of microbial genomes shed light on interconnected biogeochemical processes in an aquifer system.</title>
        <authorList>
            <person name="Anantharaman K."/>
            <person name="Brown C.T."/>
            <person name="Hug L.A."/>
            <person name="Sharon I."/>
            <person name="Castelle C.J."/>
            <person name="Probst A.J."/>
            <person name="Thomas B.C."/>
            <person name="Singh A."/>
            <person name="Wilkins M.J."/>
            <person name="Karaoz U."/>
            <person name="Brodie E.L."/>
            <person name="Williams K.H."/>
            <person name="Hubbard S.S."/>
            <person name="Banfield J.F."/>
        </authorList>
    </citation>
    <scope>NUCLEOTIDE SEQUENCE [LARGE SCALE GENOMIC DNA]</scope>
</reference>
<evidence type="ECO:0000313" key="3">
    <source>
        <dbReference type="EMBL" id="OGY27069.1"/>
    </source>
</evidence>
<dbReference type="CDD" id="cd03802">
    <property type="entry name" value="GT4_AviGT4-like"/>
    <property type="match status" value="1"/>
</dbReference>
<dbReference type="PANTHER" id="PTHR12526">
    <property type="entry name" value="GLYCOSYLTRANSFERASE"/>
    <property type="match status" value="1"/>
</dbReference>
<dbReference type="GO" id="GO:0016757">
    <property type="term" value="F:glycosyltransferase activity"/>
    <property type="evidence" value="ECO:0007669"/>
    <property type="project" value="InterPro"/>
</dbReference>
<evidence type="ECO:0000259" key="1">
    <source>
        <dbReference type="Pfam" id="PF00534"/>
    </source>
</evidence>